<dbReference type="GO" id="GO:0016671">
    <property type="term" value="F:oxidoreductase activity, acting on a sulfur group of donors, disulfide as acceptor"/>
    <property type="evidence" value="ECO:0007669"/>
    <property type="project" value="TreeGrafter"/>
</dbReference>
<dbReference type="InterPro" id="IPR001623">
    <property type="entry name" value="DnaJ_domain"/>
</dbReference>
<dbReference type="Gene3D" id="1.10.287.110">
    <property type="entry name" value="DnaJ domain"/>
    <property type="match status" value="1"/>
</dbReference>
<dbReference type="InterPro" id="IPR036869">
    <property type="entry name" value="J_dom_sf"/>
</dbReference>
<dbReference type="FunFam" id="3.40.30.10:FF:000087">
    <property type="entry name" value="DnaJ homolog subfamily C member 10"/>
    <property type="match status" value="1"/>
</dbReference>
<organism evidence="10 11">
    <name type="scientific">Ignelater luminosus</name>
    <name type="common">Cucubano</name>
    <name type="synonym">Pyrophorus luminosus</name>
    <dbReference type="NCBI Taxonomy" id="2038154"/>
    <lineage>
        <taxon>Eukaryota</taxon>
        <taxon>Metazoa</taxon>
        <taxon>Ecdysozoa</taxon>
        <taxon>Arthropoda</taxon>
        <taxon>Hexapoda</taxon>
        <taxon>Insecta</taxon>
        <taxon>Pterygota</taxon>
        <taxon>Neoptera</taxon>
        <taxon>Endopterygota</taxon>
        <taxon>Coleoptera</taxon>
        <taxon>Polyphaga</taxon>
        <taxon>Elateriformia</taxon>
        <taxon>Elateroidea</taxon>
        <taxon>Elateridae</taxon>
        <taxon>Agrypninae</taxon>
        <taxon>Pyrophorini</taxon>
        <taxon>Ignelater</taxon>
    </lineage>
</organism>
<dbReference type="PANTHER" id="PTHR44340">
    <property type="entry name" value="DNAJ HOMOLOG SUBFAMILY C MEMBER 10"/>
    <property type="match status" value="1"/>
</dbReference>
<evidence type="ECO:0000256" key="2">
    <source>
        <dbReference type="ARBA" id="ARBA00020920"/>
    </source>
</evidence>
<dbReference type="InterPro" id="IPR036249">
    <property type="entry name" value="Thioredoxin-like_sf"/>
</dbReference>
<dbReference type="GO" id="GO:0006914">
    <property type="term" value="P:autophagy"/>
    <property type="evidence" value="ECO:0007669"/>
    <property type="project" value="UniProtKB-KW"/>
</dbReference>
<dbReference type="Pfam" id="PF00226">
    <property type="entry name" value="DnaJ"/>
    <property type="match status" value="1"/>
</dbReference>
<evidence type="ECO:0000256" key="3">
    <source>
        <dbReference type="ARBA" id="ARBA00020921"/>
    </source>
</evidence>
<dbReference type="PROSITE" id="PS51352">
    <property type="entry name" value="THIOREDOXIN_2"/>
    <property type="match status" value="4"/>
</dbReference>
<keyword evidence="11" id="KW-1185">Reference proteome</keyword>
<dbReference type="InterPro" id="IPR017937">
    <property type="entry name" value="Thioredoxin_CS"/>
</dbReference>
<dbReference type="PRINTS" id="PR00625">
    <property type="entry name" value="JDOMAIN"/>
</dbReference>
<accession>A0A8K0CYA2</accession>
<dbReference type="InterPro" id="IPR013766">
    <property type="entry name" value="Thioredoxin_domain"/>
</dbReference>
<feature type="domain" description="Thioredoxin" evidence="9">
    <location>
        <begin position="667"/>
        <end position="789"/>
    </location>
</feature>
<feature type="chain" id="PRO_5035454318" description="DnaJ homolog subfamily C member 10" evidence="7">
    <location>
        <begin position="24"/>
        <end position="789"/>
    </location>
</feature>
<feature type="domain" description="Thioredoxin" evidence="9">
    <location>
        <begin position="560"/>
        <end position="666"/>
    </location>
</feature>
<dbReference type="GO" id="GO:0005788">
    <property type="term" value="C:endoplasmic reticulum lumen"/>
    <property type="evidence" value="ECO:0007669"/>
    <property type="project" value="TreeGrafter"/>
</dbReference>
<evidence type="ECO:0000259" key="9">
    <source>
        <dbReference type="PROSITE" id="PS51352"/>
    </source>
</evidence>
<dbReference type="SUPFAM" id="SSF46565">
    <property type="entry name" value="Chaperone J-domain"/>
    <property type="match status" value="1"/>
</dbReference>
<dbReference type="AlphaFoldDB" id="A0A8K0CYA2"/>
<evidence type="ECO:0000256" key="1">
    <source>
        <dbReference type="ARBA" id="ARBA00004163"/>
    </source>
</evidence>
<gene>
    <name evidence="10" type="ORF">ILUMI_12589</name>
</gene>
<keyword evidence="7" id="KW-0732">Signal</keyword>
<dbReference type="Proteomes" id="UP000801492">
    <property type="component" value="Unassembled WGS sequence"/>
</dbReference>
<dbReference type="FunFam" id="3.40.30.10:FF:000135">
    <property type="entry name" value="DnaJ homolog subfamily C member 10"/>
    <property type="match status" value="1"/>
</dbReference>
<evidence type="ECO:0000256" key="5">
    <source>
        <dbReference type="ARBA" id="ARBA00035002"/>
    </source>
</evidence>
<protein>
    <recommendedName>
        <fullName evidence="2">DnaJ homolog subfamily C member 10</fullName>
    </recommendedName>
    <alternativeName>
        <fullName evidence="3">DnaJ homolog subfamily C member 16</fullName>
    </alternativeName>
    <alternativeName>
        <fullName evidence="6">Endoplasmic reticulum DNA J domain-containing protein 8</fullName>
    </alternativeName>
</protein>
<keyword evidence="4" id="KW-0072">Autophagy</keyword>
<dbReference type="InterPro" id="IPR052460">
    <property type="entry name" value="ER_disulfide_reductase"/>
</dbReference>
<dbReference type="PROSITE" id="PS00636">
    <property type="entry name" value="DNAJ_1"/>
    <property type="match status" value="1"/>
</dbReference>
<dbReference type="Gene3D" id="3.40.30.10">
    <property type="entry name" value="Glutaredoxin"/>
    <property type="match status" value="6"/>
</dbReference>
<dbReference type="Pfam" id="PF00085">
    <property type="entry name" value="Thioredoxin"/>
    <property type="match status" value="4"/>
</dbReference>
<dbReference type="InterPro" id="IPR018253">
    <property type="entry name" value="DnaJ_domain_CS"/>
</dbReference>
<evidence type="ECO:0000313" key="11">
    <source>
        <dbReference type="Proteomes" id="UP000801492"/>
    </source>
</evidence>
<reference evidence="10" key="1">
    <citation type="submission" date="2019-08" db="EMBL/GenBank/DDBJ databases">
        <title>The genome of the North American firefly Photinus pyralis.</title>
        <authorList>
            <consortium name="Photinus pyralis genome working group"/>
            <person name="Fallon T.R."/>
            <person name="Sander Lower S.E."/>
            <person name="Weng J.-K."/>
        </authorList>
    </citation>
    <scope>NUCLEOTIDE SEQUENCE</scope>
    <source>
        <strain evidence="10">TRF0915ILg1</strain>
        <tissue evidence="10">Whole body</tissue>
    </source>
</reference>
<comment type="subcellular location">
    <subcellularLocation>
        <location evidence="1">Endoplasmic reticulum membrane</location>
        <topology evidence="1">Single-pass type IV membrane protein</topology>
    </subcellularLocation>
</comment>
<evidence type="ECO:0000313" key="10">
    <source>
        <dbReference type="EMBL" id="KAF2893582.1"/>
    </source>
</evidence>
<dbReference type="PROSITE" id="PS00194">
    <property type="entry name" value="THIOREDOXIN_1"/>
    <property type="match status" value="2"/>
</dbReference>
<evidence type="ECO:0000256" key="4">
    <source>
        <dbReference type="ARBA" id="ARBA00023006"/>
    </source>
</evidence>
<dbReference type="PANTHER" id="PTHR44340:SF1">
    <property type="entry name" value="DNAJ HOMOLOG SUBFAMILY C MEMBER 10"/>
    <property type="match status" value="1"/>
</dbReference>
<evidence type="ECO:0000256" key="7">
    <source>
        <dbReference type="SAM" id="SignalP"/>
    </source>
</evidence>
<dbReference type="CDD" id="cd06257">
    <property type="entry name" value="DnaJ"/>
    <property type="match status" value="1"/>
</dbReference>
<sequence>MSFCFRKFAFLLIVLFCTWVVLAEENNEDLYELLGITRDATVKEIRKAFKKLAVKLHPDKNKDDKEADTKFAKIARAYEVLKDADTRKQYDLFGDIDDRFEKKEYQSYTYYRDQLGIYDDDPLIVTLIRTDFELNVVDDTQIWFVNFYSAHCHHCHELAPTWRKLASELEGVIRIAAVNCEEDWVLCRQLGIKSYPSLLIYDKDANVYGGEKYQGPRTLEDLESFVLSRVTATVETISSDDWHHEGLRKKQWVLFLCADDSSLCPEPETRRKLAAIFEGLIDVGMITDSALCDQIYKKHRENPIVFWKILHSNSLEDKSVTLSEVHSIDASDAKEITEKILSLLPDVQALTEDDFHEARTQLRLGSDVPWLICFYLGPATELNLQLKRLPMWLPNIKIGLIHCGRSAHLCSALHVSHYPAWGVLKVGGAFELHHGRDRLHEIVAFARDSSKSTNLHALSPAEFYNIIKQGSTWFIDWYAPWCPPCRKLIPELRKASQHFEPENVQFGTIDCTLHSNLCSNEGIRAYPTTRLYNGTQVHHFHGVPNEQGIVEFVEHMIHPIVINLDERTFAHVANKPKDELWIVDFYAPWCAPCQRLTPQWHALAKQVSHIDSVRVAQVDCVAHADLCGSQNIRSYPTIRLYPLGSKGLNTVAMYNGHFDVMSIKQWLLDFLPSPVKQLTPEKFKQKVLSDRKDYSPWIIDFYAPWCGHCKNFEPEFLTVAQKLEGKVQSGKVDCEKNNAFCRELRVRSYPTVILFTSPVDRHEITTQVASEIVDEVNYVLTQKRVHDEL</sequence>
<feature type="domain" description="Thioredoxin" evidence="9">
    <location>
        <begin position="123"/>
        <end position="231"/>
    </location>
</feature>
<feature type="domain" description="Thioredoxin" evidence="9">
    <location>
        <begin position="444"/>
        <end position="558"/>
    </location>
</feature>
<dbReference type="GO" id="GO:0015035">
    <property type="term" value="F:protein-disulfide reductase activity"/>
    <property type="evidence" value="ECO:0007669"/>
    <property type="project" value="TreeGrafter"/>
</dbReference>
<dbReference type="PROSITE" id="PS50076">
    <property type="entry name" value="DNAJ_2"/>
    <property type="match status" value="1"/>
</dbReference>
<proteinExistence type="predicted"/>
<evidence type="ECO:0000259" key="8">
    <source>
        <dbReference type="PROSITE" id="PS50076"/>
    </source>
</evidence>
<dbReference type="OrthoDB" id="5810603at2759"/>
<dbReference type="GO" id="GO:0036498">
    <property type="term" value="P:IRE1-mediated unfolded protein response"/>
    <property type="evidence" value="ECO:0007669"/>
    <property type="project" value="TreeGrafter"/>
</dbReference>
<dbReference type="EMBL" id="VTPC01007879">
    <property type="protein sequence ID" value="KAF2893582.1"/>
    <property type="molecule type" value="Genomic_DNA"/>
</dbReference>
<name>A0A8K0CYA2_IGNLU</name>
<dbReference type="SMART" id="SM00271">
    <property type="entry name" value="DnaJ"/>
    <property type="match status" value="1"/>
</dbReference>
<dbReference type="PRINTS" id="PR00421">
    <property type="entry name" value="THIOREDOXIN"/>
</dbReference>
<evidence type="ECO:0000256" key="6">
    <source>
        <dbReference type="ARBA" id="ARBA00035043"/>
    </source>
</evidence>
<feature type="domain" description="J" evidence="8">
    <location>
        <begin position="29"/>
        <end position="94"/>
    </location>
</feature>
<feature type="signal peptide" evidence="7">
    <location>
        <begin position="1"/>
        <end position="23"/>
    </location>
</feature>
<comment type="caution">
    <text evidence="10">The sequence shown here is derived from an EMBL/GenBank/DDBJ whole genome shotgun (WGS) entry which is preliminary data.</text>
</comment>
<dbReference type="GO" id="GO:0051787">
    <property type="term" value="F:misfolded protein binding"/>
    <property type="evidence" value="ECO:0007669"/>
    <property type="project" value="TreeGrafter"/>
</dbReference>
<dbReference type="GO" id="GO:0005789">
    <property type="term" value="C:endoplasmic reticulum membrane"/>
    <property type="evidence" value="ECO:0007669"/>
    <property type="project" value="UniProtKB-SubCell"/>
</dbReference>
<dbReference type="SUPFAM" id="SSF52833">
    <property type="entry name" value="Thioredoxin-like"/>
    <property type="match status" value="5"/>
</dbReference>
<comment type="function">
    <text evidence="5">Plays an important role in regulating the size of autophagosomes during the formation process.</text>
</comment>